<dbReference type="EMBL" id="CM020620">
    <property type="protein sequence ID" value="KAK1869219.1"/>
    <property type="molecule type" value="Genomic_DNA"/>
</dbReference>
<gene>
    <name evidence="1" type="ORF">I4F81_011700</name>
</gene>
<evidence type="ECO:0000313" key="1">
    <source>
        <dbReference type="EMBL" id="KAK1869219.1"/>
    </source>
</evidence>
<sequence>MSRRATGLDGWVLLRRGSRLTPLCKAHVTVRDFALQVTKAGPGKTLTIPGHAIDDVEFVAESFDDRNRGGAGGGGSAKRLILTLASEADMVRWVRAVTSIRRRLRSHYELTTTRLSAAVAPSAGALSPAVVVMGYDRRRALRLVAVKRVTKVASAASEAAIARGYHSVRVLQFTAAAAVPGALRLIDAFDSAAALELVTELLPGGSAAEMVAARGGEGGLPEALVIVFARAMLTTLAALHAQGVVHRRVRPATLLSAARVGVVPTTSQVRLVSWGRAAWYNYQRLAGDLVVDGAAGLGRVGGTGGGRIGATHPLAMGGIAPPRVEVVGAAAAAGVYGGSPGSAPPLGSVSNLSGFSYSRPSVGVGGGGWRGSLWCGSTSARYASRPQLAGGAPCCVAAAAPTPEELAAAAAATASALQAMAAEGDVDPTAAHFIPPELGAPGTTYGPPSDVYAAGVTLYYLLTGAIGSTTADRRGSGPARGSAGVCGCMTANAPAGPPRGPSSDALVEASWRGVSEAGRSLVSSLLAAAPSRRPAADVALRAPWFAPRQDVPATTAPDEAAGVAPALAARERPAVTRPPDVGDTRPSAPDARTRPGSNPARRSRPTRPLSRDEGGNGDYEQRRPPAADGIGDSGCAGTGRGQLQGAATFTGGVPQRSDRRHSGRGAVAVAATGGGLRRQASAAPAVGRTPAVGVVGGRAPAWVAAPPVALRARAVGGGVGMGGGGGGGVGPAAAEAARRKASVARRFELIDRVAPARQLAIAVPPWEDTAPAPGPVGVSRGMPPAVEAAPARGGGGGGDRAAAGDRIGSSSASLLSNITRTASNVTRTTSRD</sequence>
<accession>A0ACC3CGC0</accession>
<name>A0ACC3CGC0_PYRYE</name>
<dbReference type="Proteomes" id="UP000798662">
    <property type="component" value="Chromosome 3"/>
</dbReference>
<comment type="caution">
    <text evidence="1">The sequence shown here is derived from an EMBL/GenBank/DDBJ whole genome shotgun (WGS) entry which is preliminary data.</text>
</comment>
<reference evidence="1" key="1">
    <citation type="submission" date="2019-11" db="EMBL/GenBank/DDBJ databases">
        <title>Nori genome reveals adaptations in red seaweeds to the harsh intertidal environment.</title>
        <authorList>
            <person name="Wang D."/>
            <person name="Mao Y."/>
        </authorList>
    </citation>
    <scope>NUCLEOTIDE SEQUENCE</scope>
    <source>
        <tissue evidence="1">Gametophyte</tissue>
    </source>
</reference>
<keyword evidence="2" id="KW-1185">Reference proteome</keyword>
<protein>
    <submittedName>
        <fullName evidence="1">Uncharacterized protein</fullName>
    </submittedName>
</protein>
<proteinExistence type="predicted"/>
<evidence type="ECO:0000313" key="2">
    <source>
        <dbReference type="Proteomes" id="UP000798662"/>
    </source>
</evidence>
<organism evidence="1 2">
    <name type="scientific">Pyropia yezoensis</name>
    <name type="common">Susabi-nori</name>
    <name type="synonym">Porphyra yezoensis</name>
    <dbReference type="NCBI Taxonomy" id="2788"/>
    <lineage>
        <taxon>Eukaryota</taxon>
        <taxon>Rhodophyta</taxon>
        <taxon>Bangiophyceae</taxon>
        <taxon>Bangiales</taxon>
        <taxon>Bangiaceae</taxon>
        <taxon>Pyropia</taxon>
    </lineage>
</organism>